<sequence length="39" mass="4343">MRGQIFNLAQAMRDGKSPVELVHMPGVLVERVRDHGLKG</sequence>
<feature type="non-terminal residue" evidence="1">
    <location>
        <position position="39"/>
    </location>
</feature>
<dbReference type="AlphaFoldDB" id="A0A8S2V2R5"/>
<reference evidence="1" key="1">
    <citation type="submission" date="2021-02" db="EMBL/GenBank/DDBJ databases">
        <authorList>
            <person name="Nowell W R."/>
        </authorList>
    </citation>
    <scope>NUCLEOTIDE SEQUENCE</scope>
</reference>
<evidence type="ECO:0000313" key="2">
    <source>
        <dbReference type="Proteomes" id="UP000681967"/>
    </source>
</evidence>
<organism evidence="1 2">
    <name type="scientific">Rotaria magnacalcarata</name>
    <dbReference type="NCBI Taxonomy" id="392030"/>
    <lineage>
        <taxon>Eukaryota</taxon>
        <taxon>Metazoa</taxon>
        <taxon>Spiralia</taxon>
        <taxon>Gnathifera</taxon>
        <taxon>Rotifera</taxon>
        <taxon>Eurotatoria</taxon>
        <taxon>Bdelloidea</taxon>
        <taxon>Philodinida</taxon>
        <taxon>Philodinidae</taxon>
        <taxon>Rotaria</taxon>
    </lineage>
</organism>
<accession>A0A8S2V2R5</accession>
<dbReference type="Proteomes" id="UP000681967">
    <property type="component" value="Unassembled WGS sequence"/>
</dbReference>
<proteinExistence type="predicted"/>
<protein>
    <submittedName>
        <fullName evidence="1">Uncharacterized protein</fullName>
    </submittedName>
</protein>
<comment type="caution">
    <text evidence="1">The sequence shown here is derived from an EMBL/GenBank/DDBJ whole genome shotgun (WGS) entry which is preliminary data.</text>
</comment>
<evidence type="ECO:0000313" key="1">
    <source>
        <dbReference type="EMBL" id="CAF4375503.1"/>
    </source>
</evidence>
<gene>
    <name evidence="1" type="ORF">BYL167_LOCUS30506</name>
</gene>
<dbReference type="EMBL" id="CAJOBH010050223">
    <property type="protein sequence ID" value="CAF4375503.1"/>
    <property type="molecule type" value="Genomic_DNA"/>
</dbReference>
<name>A0A8S2V2R5_9BILA</name>